<dbReference type="Proteomes" id="UP001497497">
    <property type="component" value="Unassembled WGS sequence"/>
</dbReference>
<sequence length="491" mass="54944">MYSHLWLLLLVIGQSSADISFHERDLRDSAIDSDDDPLVEYDPLRTCVKLLGAEKTRRGVGGFNLTVRYIEQEQGVPVTWRDDDAMLEGSTNVISGRVLETSVVIYDQIQTNLTMTFTCGKIGNTQVLEFDVSETKPGTMNLATVSLPEISLQYPGDIQYEDGEDNVFKVKTEPSLDGKGGELDLNISLARFDVLTSEIVERPLSDFDFKFLEYFDSLAVGGVNEVQITMKTSKQLWSGYIAFAFRHQLTGGIVVSIAVTHRVIIRPYSQSTSFPPRYLGIKITPVRRMVGDWNAVPCIYHKLCSVTCDVIGDEVTKAAIVHNSNYENENDVSIVILSYHEQRTRNSMSHTMLFAGDQDPLKNEWFTCEGSGRGNVKAVVDFNVFHYYPMTIVKEMSSVTVKDDEVNITCIINTPYQPDAKLHAWNAAGQPFADTTESVDDLGNGLYRWTQIINVDPLDNAGRLEYVACEVGHSSQLVHDYYILPQPGTLN</sequence>
<evidence type="ECO:0000256" key="1">
    <source>
        <dbReference type="SAM" id="SignalP"/>
    </source>
</evidence>
<feature type="chain" id="PRO_5043841978" description="Ig-like domain-containing protein" evidence="1">
    <location>
        <begin position="18"/>
        <end position="491"/>
    </location>
</feature>
<evidence type="ECO:0000313" key="2">
    <source>
        <dbReference type="EMBL" id="CAL1545267.1"/>
    </source>
</evidence>
<gene>
    <name evidence="2" type="ORF">GSLYS_00018750001</name>
</gene>
<reference evidence="2 3" key="1">
    <citation type="submission" date="2024-04" db="EMBL/GenBank/DDBJ databases">
        <authorList>
            <consortium name="Genoscope - CEA"/>
            <person name="William W."/>
        </authorList>
    </citation>
    <scope>NUCLEOTIDE SEQUENCE [LARGE SCALE GENOMIC DNA]</scope>
</reference>
<feature type="signal peptide" evidence="1">
    <location>
        <begin position="1"/>
        <end position="17"/>
    </location>
</feature>
<name>A0AAV2IFA2_LYMST</name>
<dbReference type="AlphaFoldDB" id="A0AAV2IFA2"/>
<proteinExistence type="predicted"/>
<evidence type="ECO:0000313" key="3">
    <source>
        <dbReference type="Proteomes" id="UP001497497"/>
    </source>
</evidence>
<accession>A0AAV2IFA2</accession>
<evidence type="ECO:0008006" key="4">
    <source>
        <dbReference type="Google" id="ProtNLM"/>
    </source>
</evidence>
<dbReference type="EMBL" id="CAXITT010000693">
    <property type="protein sequence ID" value="CAL1545267.1"/>
    <property type="molecule type" value="Genomic_DNA"/>
</dbReference>
<keyword evidence="3" id="KW-1185">Reference proteome</keyword>
<keyword evidence="1" id="KW-0732">Signal</keyword>
<protein>
    <recommendedName>
        <fullName evidence="4">Ig-like domain-containing protein</fullName>
    </recommendedName>
</protein>
<organism evidence="2 3">
    <name type="scientific">Lymnaea stagnalis</name>
    <name type="common">Great pond snail</name>
    <name type="synonym">Helix stagnalis</name>
    <dbReference type="NCBI Taxonomy" id="6523"/>
    <lineage>
        <taxon>Eukaryota</taxon>
        <taxon>Metazoa</taxon>
        <taxon>Spiralia</taxon>
        <taxon>Lophotrochozoa</taxon>
        <taxon>Mollusca</taxon>
        <taxon>Gastropoda</taxon>
        <taxon>Heterobranchia</taxon>
        <taxon>Euthyneura</taxon>
        <taxon>Panpulmonata</taxon>
        <taxon>Hygrophila</taxon>
        <taxon>Lymnaeoidea</taxon>
        <taxon>Lymnaeidae</taxon>
        <taxon>Lymnaea</taxon>
    </lineage>
</organism>
<comment type="caution">
    <text evidence="2">The sequence shown here is derived from an EMBL/GenBank/DDBJ whole genome shotgun (WGS) entry which is preliminary data.</text>
</comment>